<sequence>MRGRSLSQWVASLKGQAVEVITDLAIEGRLVEKSQAVPPRLKPEGLDALIFSAKSAFDPNLRPSLTKMAWKRLCWVLPYPYAGCLPCLGDCLRSEELERRTVETIQELSAELDDMKKEGNDNVMLGYSIMRRVVARKFSGSQDTSWAGDHPVNELVVDPFDVRPSAEAQEAGKVTEKVVKTAEVKVAEGEEKI</sequence>
<organism evidence="1 2">
    <name type="scientific">Rhamnella rubrinervis</name>
    <dbReference type="NCBI Taxonomy" id="2594499"/>
    <lineage>
        <taxon>Eukaryota</taxon>
        <taxon>Viridiplantae</taxon>
        <taxon>Streptophyta</taxon>
        <taxon>Embryophyta</taxon>
        <taxon>Tracheophyta</taxon>
        <taxon>Spermatophyta</taxon>
        <taxon>Magnoliopsida</taxon>
        <taxon>eudicotyledons</taxon>
        <taxon>Gunneridae</taxon>
        <taxon>Pentapetalae</taxon>
        <taxon>rosids</taxon>
        <taxon>fabids</taxon>
        <taxon>Rosales</taxon>
        <taxon>Rhamnaceae</taxon>
        <taxon>rhamnoid group</taxon>
        <taxon>Rhamneae</taxon>
        <taxon>Rhamnella</taxon>
    </lineage>
</organism>
<comment type="caution">
    <text evidence="1">The sequence shown here is derived from an EMBL/GenBank/DDBJ whole genome shotgun (WGS) entry which is preliminary data.</text>
</comment>
<evidence type="ECO:0000313" key="1">
    <source>
        <dbReference type="EMBL" id="KAF3445947.1"/>
    </source>
</evidence>
<dbReference type="AlphaFoldDB" id="A0A8K0H541"/>
<dbReference type="EMBL" id="VOIH02000005">
    <property type="protein sequence ID" value="KAF3445947.1"/>
    <property type="molecule type" value="Genomic_DNA"/>
</dbReference>
<keyword evidence="2" id="KW-1185">Reference proteome</keyword>
<gene>
    <name evidence="1" type="ORF">FNV43_RR11124</name>
</gene>
<proteinExistence type="predicted"/>
<protein>
    <submittedName>
        <fullName evidence="1">Uncharacterized protein</fullName>
    </submittedName>
</protein>
<reference evidence="1" key="1">
    <citation type="submission" date="2020-03" db="EMBL/GenBank/DDBJ databases">
        <title>A high-quality chromosome-level genome assembly of a woody plant with both climbing and erect habits, Rhamnella rubrinervis.</title>
        <authorList>
            <person name="Lu Z."/>
            <person name="Yang Y."/>
            <person name="Zhu X."/>
            <person name="Sun Y."/>
        </authorList>
    </citation>
    <scope>NUCLEOTIDE SEQUENCE</scope>
    <source>
        <strain evidence="1">BYM</strain>
        <tissue evidence="1">Leaf</tissue>
    </source>
</reference>
<accession>A0A8K0H541</accession>
<name>A0A8K0H541_9ROSA</name>
<dbReference type="Proteomes" id="UP000796880">
    <property type="component" value="Unassembled WGS sequence"/>
</dbReference>
<evidence type="ECO:0000313" key="2">
    <source>
        <dbReference type="Proteomes" id="UP000796880"/>
    </source>
</evidence>